<comment type="subcellular location">
    <subcellularLocation>
        <location evidence="1">Nucleus</location>
    </subcellularLocation>
</comment>
<accession>A0A0D9VB29</accession>
<sequence length="331" mass="37470">MAGQSDPHRSMFSPSEVEFVAEDEIVEIVPNIRMEALNMICGYFGPFFPQIASKVPLWLAVALKKRGKCTIRTPDWMTVDRLTQVLDAERESPKEFQPLPFHYIEISKLLFDHARDDISDAYLVRSLIEDIRDVRFHKVETGLETISGRTHAVKLKNLSAMEVNIVRPFMFRSSLSMSRLRTLDGDDRGWNQLHVASRKGDLKQVRRLLDDGMDVNAPAWGPKSPGATPLHLAAQGGHVKIMDELLERGANIDARTKGACGWTPLHIAAKERNKRAVRFLIENGAFLPPDMNDHRFNPPLHYCSGLEWAYEMKRMQDESDSTGETSLSSES</sequence>
<dbReference type="InterPro" id="IPR036224">
    <property type="entry name" value="GINS_bundle-like_dom_sf"/>
</dbReference>
<feature type="domain" description="DNA replication complex GINS protein PSF2 N-terminal" evidence="7">
    <location>
        <begin position="13"/>
        <end position="71"/>
    </location>
</feature>
<evidence type="ECO:0000256" key="3">
    <source>
        <dbReference type="ARBA" id="ARBA00022705"/>
    </source>
</evidence>
<dbReference type="AlphaFoldDB" id="A0A0D9VB29"/>
<keyword evidence="4" id="KW-0539">Nucleus</keyword>
<dbReference type="CDD" id="cd21694">
    <property type="entry name" value="GINS_B_Psf2"/>
    <property type="match status" value="1"/>
</dbReference>
<dbReference type="PRINTS" id="PR01415">
    <property type="entry name" value="ANKYRIN"/>
</dbReference>
<evidence type="ECO:0000259" key="6">
    <source>
        <dbReference type="Pfam" id="PF05916"/>
    </source>
</evidence>
<dbReference type="STRING" id="77586.A0A0D9VB29"/>
<dbReference type="FunFam" id="3.40.5.50:FF:000001">
    <property type="entry name" value="DNA replication complex GINS protein PSF2"/>
    <property type="match status" value="1"/>
</dbReference>
<feature type="domain" description="GINS subunit" evidence="6">
    <location>
        <begin position="76"/>
        <end position="170"/>
    </location>
</feature>
<dbReference type="Pfam" id="PF00023">
    <property type="entry name" value="Ank"/>
    <property type="match status" value="1"/>
</dbReference>
<reference evidence="9" key="2">
    <citation type="submission" date="2013-12" db="EMBL/GenBank/DDBJ databases">
        <authorList>
            <person name="Yu Y."/>
            <person name="Lee S."/>
            <person name="de Baynast K."/>
            <person name="Wissotski M."/>
            <person name="Liu L."/>
            <person name="Talag J."/>
            <person name="Goicoechea J."/>
            <person name="Angelova A."/>
            <person name="Jetty R."/>
            <person name="Kudrna D."/>
            <person name="Golser W."/>
            <person name="Rivera L."/>
            <person name="Zhang J."/>
            <person name="Wing R."/>
        </authorList>
    </citation>
    <scope>NUCLEOTIDE SEQUENCE</scope>
</reference>
<dbReference type="SUPFAM" id="SSF48403">
    <property type="entry name" value="Ankyrin repeat"/>
    <property type="match status" value="1"/>
</dbReference>
<organism evidence="8 9">
    <name type="scientific">Leersia perrieri</name>
    <dbReference type="NCBI Taxonomy" id="77586"/>
    <lineage>
        <taxon>Eukaryota</taxon>
        <taxon>Viridiplantae</taxon>
        <taxon>Streptophyta</taxon>
        <taxon>Embryophyta</taxon>
        <taxon>Tracheophyta</taxon>
        <taxon>Spermatophyta</taxon>
        <taxon>Magnoliopsida</taxon>
        <taxon>Liliopsida</taxon>
        <taxon>Poales</taxon>
        <taxon>Poaceae</taxon>
        <taxon>BOP clade</taxon>
        <taxon>Oryzoideae</taxon>
        <taxon>Oryzeae</taxon>
        <taxon>Oryzinae</taxon>
        <taxon>Leersia</taxon>
    </lineage>
</organism>
<dbReference type="InterPro" id="IPR036770">
    <property type="entry name" value="Ankyrin_rpt-contain_sf"/>
</dbReference>
<feature type="repeat" description="ANK" evidence="5">
    <location>
        <begin position="225"/>
        <end position="257"/>
    </location>
</feature>
<dbReference type="Gene3D" id="3.40.5.50">
    <property type="match status" value="1"/>
</dbReference>
<dbReference type="Proteomes" id="UP000032180">
    <property type="component" value="Chromosome 2"/>
</dbReference>
<dbReference type="Pfam" id="PF05916">
    <property type="entry name" value="Sld5"/>
    <property type="match status" value="1"/>
</dbReference>
<feature type="repeat" description="ANK" evidence="5">
    <location>
        <begin position="260"/>
        <end position="285"/>
    </location>
</feature>
<dbReference type="PROSITE" id="PS50297">
    <property type="entry name" value="ANK_REP_REGION"/>
    <property type="match status" value="3"/>
</dbReference>
<reference evidence="8 9" key="1">
    <citation type="submission" date="2012-08" db="EMBL/GenBank/DDBJ databases">
        <title>Oryza genome evolution.</title>
        <authorList>
            <person name="Wing R.A."/>
        </authorList>
    </citation>
    <scope>NUCLEOTIDE SEQUENCE</scope>
</reference>
<evidence type="ECO:0000313" key="9">
    <source>
        <dbReference type="Proteomes" id="UP000032180"/>
    </source>
</evidence>
<dbReference type="InterPro" id="IPR007257">
    <property type="entry name" value="GINS_Psf2"/>
</dbReference>
<dbReference type="CDD" id="cd11712">
    <property type="entry name" value="GINS_A_psf2"/>
    <property type="match status" value="1"/>
</dbReference>
<evidence type="ECO:0000256" key="4">
    <source>
        <dbReference type="ARBA" id="ARBA00023242"/>
    </source>
</evidence>
<dbReference type="InterPro" id="IPR056784">
    <property type="entry name" value="PSF2_N"/>
</dbReference>
<dbReference type="PROSITE" id="PS50088">
    <property type="entry name" value="ANK_REPEAT"/>
    <property type="match status" value="3"/>
</dbReference>
<evidence type="ECO:0000256" key="5">
    <source>
        <dbReference type="PROSITE-ProRule" id="PRU00023"/>
    </source>
</evidence>
<evidence type="ECO:0000313" key="8">
    <source>
        <dbReference type="EnsemblPlants" id="LPERR02G00240.1"/>
    </source>
</evidence>
<dbReference type="HOGENOM" id="CLU_840352_0_0_1"/>
<keyword evidence="3" id="KW-0235">DNA replication</keyword>
<dbReference type="eggNOG" id="KOG4071">
    <property type="taxonomic scope" value="Eukaryota"/>
</dbReference>
<dbReference type="FunFam" id="1.20.58.1020:FF:000001">
    <property type="entry name" value="DNA replication complex GINS protein PSF2"/>
    <property type="match status" value="1"/>
</dbReference>
<protein>
    <submittedName>
        <fullName evidence="8">Uncharacterized protein</fullName>
    </submittedName>
</protein>
<dbReference type="InterPro" id="IPR002110">
    <property type="entry name" value="Ankyrin_rpt"/>
</dbReference>
<dbReference type="SMART" id="SM00248">
    <property type="entry name" value="ANK"/>
    <property type="match status" value="3"/>
</dbReference>
<feature type="repeat" description="ANK" evidence="5">
    <location>
        <begin position="188"/>
        <end position="220"/>
    </location>
</feature>
<dbReference type="GO" id="GO:0006260">
    <property type="term" value="P:DNA replication"/>
    <property type="evidence" value="ECO:0007669"/>
    <property type="project" value="UniProtKB-KW"/>
</dbReference>
<dbReference type="Gene3D" id="1.20.58.1020">
    <property type="match status" value="1"/>
</dbReference>
<dbReference type="InterPro" id="IPR021151">
    <property type="entry name" value="GINS_A"/>
</dbReference>
<reference evidence="8" key="3">
    <citation type="submission" date="2015-04" db="UniProtKB">
        <authorList>
            <consortium name="EnsemblPlants"/>
        </authorList>
    </citation>
    <scope>IDENTIFICATION</scope>
</reference>
<evidence type="ECO:0000256" key="2">
    <source>
        <dbReference type="ARBA" id="ARBA00010565"/>
    </source>
</evidence>
<dbReference type="GO" id="GO:0000811">
    <property type="term" value="C:GINS complex"/>
    <property type="evidence" value="ECO:0007669"/>
    <property type="project" value="TreeGrafter"/>
</dbReference>
<dbReference type="SUPFAM" id="SSF158573">
    <property type="entry name" value="GINS helical bundle-like"/>
    <property type="match status" value="1"/>
</dbReference>
<dbReference type="Gramene" id="LPERR02G00240.1">
    <property type="protein sequence ID" value="LPERR02G00240.1"/>
    <property type="gene ID" value="LPERR02G00240"/>
</dbReference>
<dbReference type="eggNOG" id="KOG0504">
    <property type="taxonomic scope" value="Eukaryota"/>
</dbReference>
<dbReference type="GO" id="GO:0000727">
    <property type="term" value="P:double-strand break repair via break-induced replication"/>
    <property type="evidence" value="ECO:0007669"/>
    <property type="project" value="TreeGrafter"/>
</dbReference>
<proteinExistence type="inferred from homology"/>
<keyword evidence="9" id="KW-1185">Reference proteome</keyword>
<dbReference type="PANTHER" id="PTHR12772:SF0">
    <property type="entry name" value="DNA REPLICATION COMPLEX GINS PROTEIN PSF2"/>
    <property type="match status" value="1"/>
</dbReference>
<evidence type="ECO:0000259" key="7">
    <source>
        <dbReference type="Pfam" id="PF25005"/>
    </source>
</evidence>
<dbReference type="Pfam" id="PF25005">
    <property type="entry name" value="PSF2_N"/>
    <property type="match status" value="1"/>
</dbReference>
<dbReference type="Pfam" id="PF12796">
    <property type="entry name" value="Ank_2"/>
    <property type="match status" value="1"/>
</dbReference>
<name>A0A0D9VB29_9ORYZ</name>
<dbReference type="PANTHER" id="PTHR12772">
    <property type="entry name" value="DNA REPLICATION COMPLEX GINS PROTEIN PSF2"/>
    <property type="match status" value="1"/>
</dbReference>
<keyword evidence="5" id="KW-0040">ANK repeat</keyword>
<dbReference type="EnsemblPlants" id="LPERR02G00240.1">
    <property type="protein sequence ID" value="LPERR02G00240.1"/>
    <property type="gene ID" value="LPERR02G00240"/>
</dbReference>
<dbReference type="SUPFAM" id="SSF160059">
    <property type="entry name" value="PriA/YqbF domain"/>
    <property type="match status" value="1"/>
</dbReference>
<evidence type="ECO:0000256" key="1">
    <source>
        <dbReference type="ARBA" id="ARBA00004123"/>
    </source>
</evidence>
<dbReference type="Gene3D" id="1.25.40.20">
    <property type="entry name" value="Ankyrin repeat-containing domain"/>
    <property type="match status" value="1"/>
</dbReference>
<comment type="similarity">
    <text evidence="2">Belongs to the GINS2/PSF2 family.</text>
</comment>